<dbReference type="RefSeq" id="WP_245702726.1">
    <property type="nucleotide sequence ID" value="NZ_FNDT01000004.1"/>
</dbReference>
<reference evidence="2 3" key="1">
    <citation type="submission" date="2016-10" db="EMBL/GenBank/DDBJ databases">
        <authorList>
            <person name="de Groot N.N."/>
        </authorList>
    </citation>
    <scope>NUCLEOTIDE SEQUENCE [LARGE SCALE GENOMIC DNA]</scope>
    <source>
        <strain evidence="2 3">NP_1H</strain>
    </source>
</reference>
<dbReference type="GO" id="GO:0046872">
    <property type="term" value="F:metal ion binding"/>
    <property type="evidence" value="ECO:0007669"/>
    <property type="project" value="InterPro"/>
</dbReference>
<dbReference type="Pfam" id="PF11716">
    <property type="entry name" value="MDMPI_N"/>
    <property type="match status" value="1"/>
</dbReference>
<keyword evidence="2" id="KW-0413">Isomerase</keyword>
<evidence type="ECO:0000313" key="2">
    <source>
        <dbReference type="EMBL" id="SDH90766.1"/>
    </source>
</evidence>
<feature type="domain" description="Mycothiol-dependent maleylpyruvate isomerase metal-binding" evidence="1">
    <location>
        <begin position="20"/>
        <end position="154"/>
    </location>
</feature>
<accession>A0A1G8G905</accession>
<keyword evidence="2" id="KW-0670">Pyruvate</keyword>
<dbReference type="GO" id="GO:0016853">
    <property type="term" value="F:isomerase activity"/>
    <property type="evidence" value="ECO:0007669"/>
    <property type="project" value="UniProtKB-KW"/>
</dbReference>
<dbReference type="InterPro" id="IPR034660">
    <property type="entry name" value="DinB/YfiT-like"/>
</dbReference>
<organism evidence="2 3">
    <name type="scientific">Arthrobacter subterraneus</name>
    <dbReference type="NCBI Taxonomy" id="335973"/>
    <lineage>
        <taxon>Bacteria</taxon>
        <taxon>Bacillati</taxon>
        <taxon>Actinomycetota</taxon>
        <taxon>Actinomycetes</taxon>
        <taxon>Micrococcales</taxon>
        <taxon>Micrococcaceae</taxon>
        <taxon>Arthrobacter</taxon>
    </lineage>
</organism>
<dbReference type="SUPFAM" id="SSF109854">
    <property type="entry name" value="DinB/YfiT-like putative metalloenzymes"/>
    <property type="match status" value="1"/>
</dbReference>
<dbReference type="AlphaFoldDB" id="A0A1G8G905"/>
<dbReference type="SUPFAM" id="SSF55718">
    <property type="entry name" value="SCP-like"/>
    <property type="match status" value="1"/>
</dbReference>
<sequence length="255" mass="27168">MNTSQPAAPENLPDNLPERLADAGRELLAAAAALDEATHAAPSVLPGWNRAFVIAHVEGVARAMTRQVEYAARGEKIEFYDDGFDGRNRDIERRAQRPAAEQLEGLTDAVTGAVAVFAGVTGSEWDARIAYRDGTVRDGALALWRELVIHASDLDLGRTPLDWDTTFCHYLFGFLAARVPDGVALKLQPLGEQPRTLSNGPGTPARTIVVTGLLQDIAAWLAGRKPLGGLNATAAADGVALPELLPWPAAVAPRP</sequence>
<proteinExistence type="predicted"/>
<evidence type="ECO:0000259" key="1">
    <source>
        <dbReference type="Pfam" id="PF11716"/>
    </source>
</evidence>
<dbReference type="Gene3D" id="1.20.120.450">
    <property type="entry name" value="dinb family like domain"/>
    <property type="match status" value="1"/>
</dbReference>
<dbReference type="Proteomes" id="UP000199258">
    <property type="component" value="Unassembled WGS sequence"/>
</dbReference>
<gene>
    <name evidence="2" type="ORF">SAMN04488693_10410</name>
</gene>
<name>A0A1G8G905_9MICC</name>
<dbReference type="InterPro" id="IPR024344">
    <property type="entry name" value="MDMPI_metal-binding"/>
</dbReference>
<dbReference type="NCBIfam" id="TIGR03083">
    <property type="entry name" value="maleylpyruvate isomerase family mycothiol-dependent enzyme"/>
    <property type="match status" value="1"/>
</dbReference>
<dbReference type="InterPro" id="IPR017517">
    <property type="entry name" value="Maleyloyr_isom"/>
</dbReference>
<dbReference type="EMBL" id="FNDT01000004">
    <property type="protein sequence ID" value="SDH90766.1"/>
    <property type="molecule type" value="Genomic_DNA"/>
</dbReference>
<dbReference type="InterPro" id="IPR036527">
    <property type="entry name" value="SCP2_sterol-bd_dom_sf"/>
</dbReference>
<dbReference type="STRING" id="335973.SAMN04488693_10410"/>
<protein>
    <submittedName>
        <fullName evidence="2">Maleylpyruvate isomerase</fullName>
    </submittedName>
</protein>
<keyword evidence="3" id="KW-1185">Reference proteome</keyword>
<evidence type="ECO:0000313" key="3">
    <source>
        <dbReference type="Proteomes" id="UP000199258"/>
    </source>
</evidence>